<dbReference type="OrthoDB" id="286301at2759"/>
<dbReference type="PANTHER" id="PTHR10900:SF124">
    <property type="entry name" value="FI05614P"/>
    <property type="match status" value="1"/>
</dbReference>
<dbReference type="GO" id="GO:0030198">
    <property type="term" value="P:extracellular matrix organization"/>
    <property type="evidence" value="ECO:0007669"/>
    <property type="project" value="TreeGrafter"/>
</dbReference>
<dbReference type="SUPFAM" id="SSF82153">
    <property type="entry name" value="FAS1 domain"/>
    <property type="match status" value="2"/>
</dbReference>
<dbReference type="GO" id="GO:0007155">
    <property type="term" value="P:cell adhesion"/>
    <property type="evidence" value="ECO:0007669"/>
    <property type="project" value="TreeGrafter"/>
</dbReference>
<gene>
    <name evidence="3" type="ORF">MGAL_10B074288</name>
</gene>
<comment type="caution">
    <text evidence="3">The sequence shown here is derived from an EMBL/GenBank/DDBJ whole genome shotgun (WGS) entry which is preliminary data.</text>
</comment>
<evidence type="ECO:0000313" key="3">
    <source>
        <dbReference type="EMBL" id="VDI51993.1"/>
    </source>
</evidence>
<organism evidence="3 4">
    <name type="scientific">Mytilus galloprovincialis</name>
    <name type="common">Mediterranean mussel</name>
    <dbReference type="NCBI Taxonomy" id="29158"/>
    <lineage>
        <taxon>Eukaryota</taxon>
        <taxon>Metazoa</taxon>
        <taxon>Spiralia</taxon>
        <taxon>Lophotrochozoa</taxon>
        <taxon>Mollusca</taxon>
        <taxon>Bivalvia</taxon>
        <taxon>Autobranchia</taxon>
        <taxon>Pteriomorphia</taxon>
        <taxon>Mytilida</taxon>
        <taxon>Mytiloidea</taxon>
        <taxon>Mytilidae</taxon>
        <taxon>Mytilinae</taxon>
        <taxon>Mytilus</taxon>
    </lineage>
</organism>
<name>A0A8B6FLC0_MYTGA</name>
<feature type="chain" id="PRO_5032864129" evidence="1">
    <location>
        <begin position="21"/>
        <end position="312"/>
    </location>
</feature>
<dbReference type="Gene3D" id="2.30.180.10">
    <property type="entry name" value="FAS1 domain"/>
    <property type="match status" value="2"/>
</dbReference>
<evidence type="ECO:0000256" key="1">
    <source>
        <dbReference type="SAM" id="SignalP"/>
    </source>
</evidence>
<evidence type="ECO:0000313" key="4">
    <source>
        <dbReference type="Proteomes" id="UP000596742"/>
    </source>
</evidence>
<dbReference type="PANTHER" id="PTHR10900">
    <property type="entry name" value="PERIOSTIN-RELATED"/>
    <property type="match status" value="1"/>
</dbReference>
<dbReference type="Proteomes" id="UP000596742">
    <property type="component" value="Unassembled WGS sequence"/>
</dbReference>
<keyword evidence="4" id="KW-1185">Reference proteome</keyword>
<reference evidence="3" key="1">
    <citation type="submission" date="2018-11" db="EMBL/GenBank/DDBJ databases">
        <authorList>
            <person name="Alioto T."/>
            <person name="Alioto T."/>
        </authorList>
    </citation>
    <scope>NUCLEOTIDE SEQUENCE</scope>
</reference>
<dbReference type="AlphaFoldDB" id="A0A8B6FLC0"/>
<sequence>MAFTCQLFVILIGFLYNVDAESQNFKSAGKSNLLDVAHNLGATTFLSLVIKTNLTAMLNQTGHVTVFIPSNKAFIDLPEEQKENLKDLSYAKEILLYHLVDGRHDKKSFRNEALYKSKSKMKDGDTFLKVRVNIYHGGEIITVGGSPIVNFDNEASNGIVHTISRVMFWPPRYGSVAQIVNIPITTFMAYGLMDGGLSEQLNKKEPYTLFAPTDLPWEALPNKTMNKLRGNKTAIRRVMENHIVSGTYFTNGLKLNDTLTTMLGEELRVDSIIGINVTVNGSFLGFPDIAATNGVVHITTKIFWPTDFDWEH</sequence>
<dbReference type="InterPro" id="IPR050904">
    <property type="entry name" value="Adhesion/Biosynth-related"/>
</dbReference>
<evidence type="ECO:0000259" key="2">
    <source>
        <dbReference type="PROSITE" id="PS50213"/>
    </source>
</evidence>
<feature type="domain" description="FAS1" evidence="2">
    <location>
        <begin position="29"/>
        <end position="167"/>
    </location>
</feature>
<dbReference type="PROSITE" id="PS50213">
    <property type="entry name" value="FAS1"/>
    <property type="match status" value="2"/>
</dbReference>
<dbReference type="InterPro" id="IPR000782">
    <property type="entry name" value="FAS1_domain"/>
</dbReference>
<dbReference type="SMART" id="SM00554">
    <property type="entry name" value="FAS1"/>
    <property type="match status" value="2"/>
</dbReference>
<dbReference type="InterPro" id="IPR036378">
    <property type="entry name" value="FAS1_dom_sf"/>
</dbReference>
<proteinExistence type="predicted"/>
<feature type="signal peptide" evidence="1">
    <location>
        <begin position="1"/>
        <end position="20"/>
    </location>
</feature>
<feature type="domain" description="FAS1" evidence="2">
    <location>
        <begin position="160"/>
        <end position="303"/>
    </location>
</feature>
<dbReference type="Pfam" id="PF02469">
    <property type="entry name" value="Fasciclin"/>
    <property type="match status" value="2"/>
</dbReference>
<dbReference type="FunFam" id="2.30.180.10:FF:000032">
    <property type="entry name" value="Fasciclin domain-containing protein, putative"/>
    <property type="match status" value="1"/>
</dbReference>
<protein>
    <submittedName>
        <fullName evidence="3">Transforming growth factor-beta-induced protein</fullName>
    </submittedName>
</protein>
<dbReference type="GO" id="GO:0005615">
    <property type="term" value="C:extracellular space"/>
    <property type="evidence" value="ECO:0007669"/>
    <property type="project" value="TreeGrafter"/>
</dbReference>
<dbReference type="GO" id="GO:0031012">
    <property type="term" value="C:extracellular matrix"/>
    <property type="evidence" value="ECO:0007669"/>
    <property type="project" value="TreeGrafter"/>
</dbReference>
<accession>A0A8B6FLC0</accession>
<keyword evidence="1" id="KW-0732">Signal</keyword>
<dbReference type="EMBL" id="UYJE01007123">
    <property type="protein sequence ID" value="VDI51993.1"/>
    <property type="molecule type" value="Genomic_DNA"/>
</dbReference>
<dbReference type="GO" id="GO:0050839">
    <property type="term" value="F:cell adhesion molecule binding"/>
    <property type="evidence" value="ECO:0007669"/>
    <property type="project" value="TreeGrafter"/>
</dbReference>